<dbReference type="Proteomes" id="UP001515683">
    <property type="component" value="Unassembled WGS sequence"/>
</dbReference>
<evidence type="ECO:0000313" key="2">
    <source>
        <dbReference type="EMBL" id="NIF23815.1"/>
    </source>
</evidence>
<feature type="chain" id="PRO_5046639209" evidence="1">
    <location>
        <begin position="22"/>
        <end position="314"/>
    </location>
</feature>
<evidence type="ECO:0000256" key="1">
    <source>
        <dbReference type="SAM" id="SignalP"/>
    </source>
</evidence>
<proteinExistence type="predicted"/>
<accession>A0ABX0RKG2</accession>
<keyword evidence="3" id="KW-1185">Reference proteome</keyword>
<organism evidence="2 3">
    <name type="scientific">Candidatus Pantoea multigeneris</name>
    <dbReference type="NCBI Taxonomy" id="2608357"/>
    <lineage>
        <taxon>Bacteria</taxon>
        <taxon>Pseudomonadati</taxon>
        <taxon>Pseudomonadota</taxon>
        <taxon>Gammaproteobacteria</taxon>
        <taxon>Enterobacterales</taxon>
        <taxon>Erwiniaceae</taxon>
        <taxon>Pantoea</taxon>
    </lineage>
</organism>
<dbReference type="Pfam" id="PF12889">
    <property type="entry name" value="DUF3829"/>
    <property type="match status" value="1"/>
</dbReference>
<feature type="signal peptide" evidence="1">
    <location>
        <begin position="1"/>
        <end position="21"/>
    </location>
</feature>
<dbReference type="RefSeq" id="WP_167017371.1">
    <property type="nucleotide sequence ID" value="NZ_VWXF01000010.1"/>
</dbReference>
<evidence type="ECO:0000313" key="3">
    <source>
        <dbReference type="Proteomes" id="UP001515683"/>
    </source>
</evidence>
<protein>
    <submittedName>
        <fullName evidence="2">DUF3829 domain-containing protein</fullName>
    </submittedName>
</protein>
<reference evidence="2 3" key="1">
    <citation type="journal article" date="2019" name="bioRxiv">
        <title>Bacteria contribute to plant secondary compound degradation in a generalist herbivore system.</title>
        <authorList>
            <person name="Francoeur C.B."/>
            <person name="Khadempour L."/>
            <person name="Moreira-Soto R.D."/>
            <person name="Gotting K."/>
            <person name="Book A.J."/>
            <person name="Pinto-Tomas A.A."/>
            <person name="Keefover-Ring K."/>
            <person name="Currie C.R."/>
        </authorList>
    </citation>
    <scope>NUCLEOTIDE SEQUENCE [LARGE SCALE GENOMIC DNA]</scope>
    <source>
        <strain evidence="2">Acro-835</strain>
    </source>
</reference>
<dbReference type="InterPro" id="IPR024291">
    <property type="entry name" value="DUF3829"/>
</dbReference>
<gene>
    <name evidence="2" type="ORF">F3J40_19730</name>
</gene>
<keyword evidence="1" id="KW-0732">Signal</keyword>
<dbReference type="PROSITE" id="PS51257">
    <property type="entry name" value="PROKAR_LIPOPROTEIN"/>
    <property type="match status" value="1"/>
</dbReference>
<name>A0ABX0RKG2_9GAMM</name>
<comment type="caution">
    <text evidence="2">The sequence shown here is derived from an EMBL/GenBank/DDBJ whole genome shotgun (WGS) entry which is preliminary data.</text>
</comment>
<sequence>MFVKKNIYLGLLLASVMGLSACDNAQTSSETPQLTAQQAEIQKYNTYIKVANFNHDSFEEYINYFQHDIKPEFVKPTNNIIINSNVDDMRKIKKYLDDARSMKPAMPDLDGPAQEYSNALAKSLPIGMDMHNYIAAKTYLSDNGAHGREVQDAVIASLQQLAHAEQVFLKSIDVRDRAQTKAAFENSEKGTQAYYKAGMVYYMKQGMDAASDLQPEQGLGKDRDAFNDALNQFASMAKGYESKIKNPDNSDCSILRDNINSYLSIGRTIISRTDSNYYYKKKHSFLGFAGGDGDPGDLEHNFNGLISSLNASAC</sequence>
<dbReference type="EMBL" id="VWXF01000010">
    <property type="protein sequence ID" value="NIF23815.1"/>
    <property type="molecule type" value="Genomic_DNA"/>
</dbReference>